<dbReference type="GO" id="GO:0005770">
    <property type="term" value="C:late endosome"/>
    <property type="evidence" value="ECO:0007669"/>
    <property type="project" value="TreeGrafter"/>
</dbReference>
<keyword evidence="5" id="KW-0677">Repeat</keyword>
<proteinExistence type="predicted"/>
<dbReference type="InterPro" id="IPR000719">
    <property type="entry name" value="Prot_kinase_dom"/>
</dbReference>
<evidence type="ECO:0000256" key="3">
    <source>
        <dbReference type="ARBA" id="ARBA00022574"/>
    </source>
</evidence>
<sequence length="1670" mass="184266">MGNVHSGSSLTRTTVALDSFVAELGGDIIFEKNLGSARFLKTVKCRHRNGYLVVKIFVKPDPGVSLRTHHRRLKMDREALLDIPNVYNSQTFVETEKAGYIIRQWVASSLYDRISTRPFLSVVEKKWISFQLLNALRDARNRKVSHGDIKSENILVTSWNWIYLTDFASYKPTYLPLDDPADFSFFFDMSGRRTCYLAPERFYTQENNPEISAKKSRIAMDEVEGKRDGKVTEAMDCFSAGCVIAELFLEGAPLFTLSQLFKYREGEYKVDGHLAAIEDEGVETLIKQMISLDPADRPTFDTLLHTSRGAVFPECFYSFLHNYVSSINELSNESLAINNPQTITHANQPSHPPSVAGTVRPTTSSPLKTTNEVKTDLLPSDSDHRLERIWADYESIEPYIAPESNPSADAPVKVEYMHSTSSASKPFQDILPVELHIPNRDSSLRASVHDGRFAATEDGPALIILALVTANIRNCSLPSSKVRALDVFLALACRLTDEAKLDRMVPYIVELLHDEAPLVRSAALRTLMQVLMLVSVITPSNVSVFPEYIIPNIKHLAQDPEVFVRCTYAQCIARLADTAVRYLEMGQALKAHGAFQLTAEAHEYESANFEISFDASMQELQGHIQEHLSALLMDPSSIVKRAILHDISSLCIFLGRQKTNDVLLSHMITYLNDRDWLLRYAFFESIVDVAACAGGRSLEEYILPLMVQALSDVEESVVAKVLFALTSLCELGLFQKMRIWELMSATLGFLYHPNIWIRQGAAAFIASAAQHLPPSDIWCILYPSLRHFLKSDIVEIDEQSLLAAMKPPLPRQILDAAVQWAMKSEKSIFWKGPRRSANKVESPRESVISMRKAGNSAISRTKSEEDDGYLAKLQALGMTTSDETKLLALRDYTLKLANATASFASRLSSEPDTGMSLKVVGNIELQKLGVVPQTVFLKARQSDAGTTTRSRFPTLSSRRSNTSIASRPPILSPSRVIRGASGDGSGAPFEDLRRRLATINASGSSLSLANTPRDSRALLSPAANSSTTSLSAPNAALGHPDRPPSPTESIVSTTNSVAFRSSTRLQVGSTDGQKAAPAIGSSRANATGLLEAHFNIRSESSPDESGRSSPMTMSATIRGPRALRSPSSLAISTYDGQERGISNLLEGLYLDNNRELQHDFGPRVHEGPIRRRNIGRQNFSSRDAAHRKVEANLIANITSHSDAVTGLAVSPDHMFFVSASDDKTVKVWDTARLERNVTSKPRHTYGQHHAKVKCVCILEGVHCFASAADDGSLHVVRVHIAQSTALPKYNKLQVIREHRVDNVGEYITCMTHYNTDTSSNLMYATTHSVITVLDLQTMRVLQRMENPRHYGPITSLCLDRKKAWVVVGTSTGVLTLWDKRFGLLIRSWHAGAASGGMSTRIHQCVVHPTKGRGKWIVVALEASRKTTDRSFTHLIEVWDIENATLVETFATRTGSITDAIPEPKALVGPDAQTTPAAAIAALVRLRQNNGEFDDLVRQSRRDEAPRPPAPDVRALIIGSDFAGYSNVPRSDFGEVDPSAASRHAAGRGFMITGSEDQKLRLWDLAKFDRTVVLSGLEAEQEKPAYTTATTNGSVSTFVETWPRTPAGASANRPPQRISLITHSQQNLLKSHQDVITTLASIDSPFRGGIISGDRAGVIKVWRVEQVDHAA</sequence>
<dbReference type="PANTHER" id="PTHR17583:SF0">
    <property type="entry name" value="PHOSPHOINOSITIDE 3-KINASE REGULATORY SUBUNIT 4"/>
    <property type="match status" value="1"/>
</dbReference>
<dbReference type="GO" id="GO:0045324">
    <property type="term" value="P:late endosome to vacuole transport"/>
    <property type="evidence" value="ECO:0007669"/>
    <property type="project" value="InterPro"/>
</dbReference>
<feature type="region of interest" description="Disordered" evidence="11">
    <location>
        <begin position="342"/>
        <end position="369"/>
    </location>
</feature>
<keyword evidence="14" id="KW-1185">Reference proteome</keyword>
<feature type="compositionally biased region" description="Polar residues" evidence="11">
    <location>
        <begin position="943"/>
        <end position="965"/>
    </location>
</feature>
<dbReference type="SMART" id="SM00220">
    <property type="entry name" value="S_TKc"/>
    <property type="match status" value="1"/>
</dbReference>
<evidence type="ECO:0000256" key="2">
    <source>
        <dbReference type="ARBA" id="ARBA00022527"/>
    </source>
</evidence>
<evidence type="ECO:0000256" key="4">
    <source>
        <dbReference type="ARBA" id="ARBA00022679"/>
    </source>
</evidence>
<dbReference type="SUPFAM" id="SSF56112">
    <property type="entry name" value="Protein kinase-like (PK-like)"/>
    <property type="match status" value="1"/>
</dbReference>
<name>A0A0D2P363_HYPSF</name>
<dbReference type="Gene3D" id="1.10.510.10">
    <property type="entry name" value="Transferase(Phosphotransferase) domain 1"/>
    <property type="match status" value="1"/>
</dbReference>
<dbReference type="InterPro" id="IPR036322">
    <property type="entry name" value="WD40_repeat_dom_sf"/>
</dbReference>
<dbReference type="InterPro" id="IPR045162">
    <property type="entry name" value="Vps15-like"/>
</dbReference>
<dbReference type="OMA" id="ATNTCRI"/>
<keyword evidence="4" id="KW-0808">Transferase</keyword>
<reference evidence="14" key="1">
    <citation type="submission" date="2014-04" db="EMBL/GenBank/DDBJ databases">
        <title>Evolutionary Origins and Diversification of the Mycorrhizal Mutualists.</title>
        <authorList>
            <consortium name="DOE Joint Genome Institute"/>
            <consortium name="Mycorrhizal Genomics Consortium"/>
            <person name="Kohler A."/>
            <person name="Kuo A."/>
            <person name="Nagy L.G."/>
            <person name="Floudas D."/>
            <person name="Copeland A."/>
            <person name="Barry K.W."/>
            <person name="Cichocki N."/>
            <person name="Veneault-Fourrey C."/>
            <person name="LaButti K."/>
            <person name="Lindquist E.A."/>
            <person name="Lipzen A."/>
            <person name="Lundell T."/>
            <person name="Morin E."/>
            <person name="Murat C."/>
            <person name="Riley R."/>
            <person name="Ohm R."/>
            <person name="Sun H."/>
            <person name="Tunlid A."/>
            <person name="Henrissat B."/>
            <person name="Grigoriev I.V."/>
            <person name="Hibbett D.S."/>
            <person name="Martin F."/>
        </authorList>
    </citation>
    <scope>NUCLEOTIDE SEQUENCE [LARGE SCALE GENOMIC DNA]</scope>
    <source>
        <strain evidence="14">FD-334 SS-4</strain>
    </source>
</reference>
<evidence type="ECO:0000256" key="10">
    <source>
        <dbReference type="PROSITE-ProRule" id="PRU00221"/>
    </source>
</evidence>
<feature type="domain" description="Protein kinase" evidence="12">
    <location>
        <begin position="28"/>
        <end position="320"/>
    </location>
</feature>
<dbReference type="InterPro" id="IPR055231">
    <property type="entry name" value="2AA_helical"/>
</dbReference>
<dbReference type="Gene3D" id="1.25.10.10">
    <property type="entry name" value="Leucine-rich Repeat Variant"/>
    <property type="match status" value="1"/>
</dbReference>
<keyword evidence="3 10" id="KW-0853">WD repeat</keyword>
<dbReference type="PROSITE" id="PS00108">
    <property type="entry name" value="PROTEIN_KINASE_ST"/>
    <property type="match status" value="1"/>
</dbReference>
<dbReference type="GO" id="GO:0016236">
    <property type="term" value="P:macroautophagy"/>
    <property type="evidence" value="ECO:0007669"/>
    <property type="project" value="InterPro"/>
</dbReference>
<dbReference type="CDD" id="cd13980">
    <property type="entry name" value="STKc_Vps15"/>
    <property type="match status" value="1"/>
</dbReference>
<evidence type="ECO:0000256" key="9">
    <source>
        <dbReference type="PROSITE-ProRule" id="PRU00103"/>
    </source>
</evidence>
<evidence type="ECO:0000256" key="8">
    <source>
        <dbReference type="ARBA" id="ARBA00022840"/>
    </source>
</evidence>
<dbReference type="SMART" id="SM00320">
    <property type="entry name" value="WD40"/>
    <property type="match status" value="5"/>
</dbReference>
<dbReference type="Proteomes" id="UP000054270">
    <property type="component" value="Unassembled WGS sequence"/>
</dbReference>
<dbReference type="InterPro" id="IPR011009">
    <property type="entry name" value="Kinase-like_dom_sf"/>
</dbReference>
<keyword evidence="6" id="KW-0547">Nucleotide-binding</keyword>
<dbReference type="EMBL" id="KN817532">
    <property type="protein sequence ID" value="KJA25359.1"/>
    <property type="molecule type" value="Genomic_DNA"/>
</dbReference>
<keyword evidence="2" id="KW-0723">Serine/threonine-protein kinase</keyword>
<gene>
    <name evidence="13" type="ORF">HYPSUDRAFT_199881</name>
</gene>
<dbReference type="EC" id="2.7.11.1" evidence="1"/>
<feature type="compositionally biased region" description="Polar residues" evidence="11">
    <location>
        <begin position="360"/>
        <end position="369"/>
    </location>
</feature>
<dbReference type="GO" id="GO:0034271">
    <property type="term" value="C:phosphatidylinositol 3-kinase complex, class III, type I"/>
    <property type="evidence" value="ECO:0007669"/>
    <property type="project" value="TreeGrafter"/>
</dbReference>
<dbReference type="InterPro" id="IPR008271">
    <property type="entry name" value="Ser/Thr_kinase_AS"/>
</dbReference>
<feature type="repeat" description="WD" evidence="10">
    <location>
        <begin position="1549"/>
        <end position="1572"/>
    </location>
</feature>
<dbReference type="InterPro" id="IPR015943">
    <property type="entry name" value="WD40/YVTN_repeat-like_dom_sf"/>
</dbReference>
<dbReference type="GO" id="GO:0071561">
    <property type="term" value="C:nucleus-vacuole junction"/>
    <property type="evidence" value="ECO:0007669"/>
    <property type="project" value="TreeGrafter"/>
</dbReference>
<dbReference type="OrthoDB" id="242910at2759"/>
<evidence type="ECO:0000313" key="13">
    <source>
        <dbReference type="EMBL" id="KJA25359.1"/>
    </source>
</evidence>
<dbReference type="SUPFAM" id="SSF48371">
    <property type="entry name" value="ARM repeat"/>
    <property type="match status" value="1"/>
</dbReference>
<dbReference type="Pfam" id="PF00400">
    <property type="entry name" value="WD40"/>
    <property type="match status" value="1"/>
</dbReference>
<organism evidence="13 14">
    <name type="scientific">Hypholoma sublateritium (strain FD-334 SS-4)</name>
    <dbReference type="NCBI Taxonomy" id="945553"/>
    <lineage>
        <taxon>Eukaryota</taxon>
        <taxon>Fungi</taxon>
        <taxon>Dikarya</taxon>
        <taxon>Basidiomycota</taxon>
        <taxon>Agaricomycotina</taxon>
        <taxon>Agaricomycetes</taxon>
        <taxon>Agaricomycetidae</taxon>
        <taxon>Agaricales</taxon>
        <taxon>Agaricineae</taxon>
        <taxon>Strophariaceae</taxon>
        <taxon>Hypholoma</taxon>
    </lineage>
</organism>
<feature type="compositionally biased region" description="Polar residues" evidence="11">
    <location>
        <begin position="1022"/>
        <end position="1032"/>
    </location>
</feature>
<dbReference type="FunFam" id="1.10.510.10:FF:000497">
    <property type="entry name" value="Phosphoinositide 3-kinase regulatory subunit"/>
    <property type="match status" value="1"/>
</dbReference>
<dbReference type="InterPro" id="IPR001680">
    <property type="entry name" value="WD40_rpt"/>
</dbReference>
<dbReference type="PROSITE" id="PS50077">
    <property type="entry name" value="HEAT_REPEAT"/>
    <property type="match status" value="1"/>
</dbReference>
<protein>
    <recommendedName>
        <fullName evidence="1">non-specific serine/threonine protein kinase</fullName>
        <ecNumber evidence="1">2.7.11.1</ecNumber>
    </recommendedName>
</protein>
<keyword evidence="7" id="KW-0418">Kinase</keyword>
<dbReference type="GO" id="GO:0005524">
    <property type="term" value="F:ATP binding"/>
    <property type="evidence" value="ECO:0007669"/>
    <property type="project" value="UniProtKB-KW"/>
</dbReference>
<dbReference type="Pfam" id="PF22956">
    <property type="entry name" value="VPS15-like_hel"/>
    <property type="match status" value="1"/>
</dbReference>
<dbReference type="PROSITE" id="PS50294">
    <property type="entry name" value="WD_REPEATS_REGION"/>
    <property type="match status" value="1"/>
</dbReference>
<dbReference type="STRING" id="945553.A0A0D2P363"/>
<dbReference type="PROSITE" id="PS50011">
    <property type="entry name" value="PROTEIN_KINASE_DOM"/>
    <property type="match status" value="1"/>
</dbReference>
<dbReference type="InterPro" id="IPR016024">
    <property type="entry name" value="ARM-type_fold"/>
</dbReference>
<dbReference type="GO" id="GO:0004674">
    <property type="term" value="F:protein serine/threonine kinase activity"/>
    <property type="evidence" value="ECO:0007669"/>
    <property type="project" value="UniProtKB-KW"/>
</dbReference>
<dbReference type="SUPFAM" id="SSF50978">
    <property type="entry name" value="WD40 repeat-like"/>
    <property type="match status" value="1"/>
</dbReference>
<feature type="region of interest" description="Disordered" evidence="11">
    <location>
        <begin position="1097"/>
        <end position="1124"/>
    </location>
</feature>
<dbReference type="PANTHER" id="PTHR17583">
    <property type="entry name" value="PHOSPHOINOSITIDE 3-KINASE REGULATORY SUBUNIT 4"/>
    <property type="match status" value="1"/>
</dbReference>
<dbReference type="PROSITE" id="PS50082">
    <property type="entry name" value="WD_REPEATS_2"/>
    <property type="match status" value="2"/>
</dbReference>
<feature type="repeat" description="WD" evidence="10">
    <location>
        <begin position="1197"/>
        <end position="1238"/>
    </location>
</feature>
<dbReference type="Gene3D" id="2.130.10.10">
    <property type="entry name" value="YVTN repeat-like/Quinoprotein amine dehydrogenase"/>
    <property type="match status" value="2"/>
</dbReference>
<evidence type="ECO:0000256" key="1">
    <source>
        <dbReference type="ARBA" id="ARBA00012513"/>
    </source>
</evidence>
<evidence type="ECO:0000259" key="12">
    <source>
        <dbReference type="PROSITE" id="PS50011"/>
    </source>
</evidence>
<dbReference type="InterPro" id="IPR011989">
    <property type="entry name" value="ARM-like"/>
</dbReference>
<evidence type="ECO:0000256" key="7">
    <source>
        <dbReference type="ARBA" id="ARBA00022777"/>
    </source>
</evidence>
<keyword evidence="8" id="KW-0067">ATP-binding</keyword>
<evidence type="ECO:0000256" key="11">
    <source>
        <dbReference type="SAM" id="MobiDB-lite"/>
    </source>
</evidence>
<feature type="region of interest" description="Disordered" evidence="11">
    <location>
        <begin position="1018"/>
        <end position="1054"/>
    </location>
</feature>
<dbReference type="GO" id="GO:0034272">
    <property type="term" value="C:phosphatidylinositol 3-kinase complex, class III, type II"/>
    <property type="evidence" value="ECO:0007669"/>
    <property type="project" value="TreeGrafter"/>
</dbReference>
<dbReference type="InterPro" id="IPR021133">
    <property type="entry name" value="HEAT_type_2"/>
</dbReference>
<evidence type="ECO:0000256" key="5">
    <source>
        <dbReference type="ARBA" id="ARBA00022737"/>
    </source>
</evidence>
<dbReference type="Pfam" id="PF00069">
    <property type="entry name" value="Pkinase"/>
    <property type="match status" value="1"/>
</dbReference>
<feature type="region of interest" description="Disordered" evidence="11">
    <location>
        <begin position="940"/>
        <end position="989"/>
    </location>
</feature>
<feature type="repeat" description="HEAT" evidence="9">
    <location>
        <begin position="504"/>
        <end position="535"/>
    </location>
</feature>
<evidence type="ECO:0000313" key="14">
    <source>
        <dbReference type="Proteomes" id="UP000054270"/>
    </source>
</evidence>
<accession>A0A0D2P363</accession>
<evidence type="ECO:0000256" key="6">
    <source>
        <dbReference type="ARBA" id="ARBA00022741"/>
    </source>
</evidence>
<dbReference type="GO" id="GO:0006623">
    <property type="term" value="P:protein targeting to vacuole"/>
    <property type="evidence" value="ECO:0007669"/>
    <property type="project" value="TreeGrafter"/>
</dbReference>